<gene>
    <name evidence="3" type="ORF">C7B81_04120</name>
</gene>
<protein>
    <submittedName>
        <fullName evidence="3">Signal protein PDZ</fullName>
    </submittedName>
</protein>
<feature type="domain" description="Peptidase M61 N-terminal" evidence="2">
    <location>
        <begin position="17"/>
        <end position="176"/>
    </location>
</feature>
<reference evidence="3 4" key="2">
    <citation type="submission" date="2018-03" db="EMBL/GenBank/DDBJ databases">
        <title>The ancient ancestry and fast evolution of plastids.</title>
        <authorList>
            <person name="Moore K.R."/>
            <person name="Magnabosco C."/>
            <person name="Momper L."/>
            <person name="Gold D.A."/>
            <person name="Bosak T."/>
            <person name="Fournier G.P."/>
        </authorList>
    </citation>
    <scope>NUCLEOTIDE SEQUENCE [LARGE SCALE GENOMIC DNA]</scope>
    <source>
        <strain evidence="3 4">CCALA 015</strain>
    </source>
</reference>
<keyword evidence="4" id="KW-1185">Reference proteome</keyword>
<organism evidence="3 4">
    <name type="scientific">Aphanothece cf. minutissima CCALA 015</name>
    <dbReference type="NCBI Taxonomy" id="2107695"/>
    <lineage>
        <taxon>Bacteria</taxon>
        <taxon>Bacillati</taxon>
        <taxon>Cyanobacteriota</taxon>
        <taxon>Cyanophyceae</taxon>
        <taxon>Oscillatoriophycideae</taxon>
        <taxon>Chroococcales</taxon>
        <taxon>Aphanothecaceae</taxon>
        <taxon>Aphanothece</taxon>
    </lineage>
</organism>
<dbReference type="InterPro" id="IPR024191">
    <property type="entry name" value="Peptidase_M61"/>
</dbReference>
<dbReference type="Gene3D" id="2.60.40.3650">
    <property type="match status" value="1"/>
</dbReference>
<dbReference type="EMBL" id="PVWP01000002">
    <property type="protein sequence ID" value="PSB38746.1"/>
    <property type="molecule type" value="Genomic_DNA"/>
</dbReference>
<dbReference type="PIRSF" id="PIRSF016493">
    <property type="entry name" value="Glycyl_aminpptds"/>
    <property type="match status" value="1"/>
</dbReference>
<name>A0ABX5FA99_9CHRO</name>
<dbReference type="SUPFAM" id="SSF55486">
    <property type="entry name" value="Metalloproteases ('zincins'), catalytic domain"/>
    <property type="match status" value="1"/>
</dbReference>
<comment type="caution">
    <text evidence="3">The sequence shown here is derived from an EMBL/GenBank/DDBJ whole genome shotgun (WGS) entry which is preliminary data.</text>
</comment>
<sequence length="582" mass="64309">MSDDPPHPDTAAGPVVQLDLREPHRHRVQVTLHLTPRSLRTELRLPAWTPGSYLIRDHVRNLEGLEVVQGEARVVPTRLSEACWRLSLTRLDPLVVRYDLQATELSVRTCHLSADHGFLALAGVVLEATGERWNPHRLELRLPEGWQAFLPLPAAGDGAWVAADYDRLIDAPLEAGPHPCHPFSVAGVPHRWVTWGGDLPVEDPAWLADVERIALACCRLMGESAPASDGYLFVLHLLEAGFGGLEHDHASVLQYGRRALAGPGGRRKLLQLVAHEYLHQWNVRRLKPAELTPLDYGRATIVPGLWFAEGVTSYLDLLLPLAAGVGTEADLLEDLGADLSRYRLTPGRRVQGLRQSAEEAWVKLYRQDASSADSQISYYLKGAVVALVLDLHLRRHGSSLGVVLRALWRSHGAAGRGYTNADLVNAFADRAPDLAALLPHWLESTDDPDLDAYLADLGLALRPTPAREPFFGWQLEEPASGMLRLKRVHRDGPAERACLQAGDELLALDDLRLRTPEDLAMALAMATAAAERQVLYARDGRVRTTRLVPDPPATAGWQLVIDPDLDGPHTRDNRQRWLSLLP</sequence>
<dbReference type="Gene3D" id="2.30.42.10">
    <property type="match status" value="1"/>
</dbReference>
<dbReference type="Gene3D" id="1.10.390.10">
    <property type="entry name" value="Neutral Protease Domain 2"/>
    <property type="match status" value="1"/>
</dbReference>
<dbReference type="InterPro" id="IPR036034">
    <property type="entry name" value="PDZ_sf"/>
</dbReference>
<dbReference type="InterPro" id="IPR040756">
    <property type="entry name" value="Peptidase_M61_N"/>
</dbReference>
<reference evidence="3 4" key="1">
    <citation type="submission" date="2018-02" db="EMBL/GenBank/DDBJ databases">
        <authorList>
            <person name="Moore K."/>
            <person name="Momper L."/>
        </authorList>
    </citation>
    <scope>NUCLEOTIDE SEQUENCE [LARGE SCALE GENOMIC DNA]</scope>
    <source>
        <strain evidence="3 4">CCALA 015</strain>
    </source>
</reference>
<dbReference type="Pfam" id="PF17899">
    <property type="entry name" value="Peptidase_M61_N"/>
    <property type="match status" value="1"/>
</dbReference>
<dbReference type="SUPFAM" id="SSF50156">
    <property type="entry name" value="PDZ domain-like"/>
    <property type="match status" value="1"/>
</dbReference>
<dbReference type="Pfam" id="PF05299">
    <property type="entry name" value="Peptidase_M61"/>
    <property type="match status" value="1"/>
</dbReference>
<proteinExistence type="predicted"/>
<evidence type="ECO:0000259" key="1">
    <source>
        <dbReference type="Pfam" id="PF05299"/>
    </source>
</evidence>
<evidence type="ECO:0000313" key="4">
    <source>
        <dbReference type="Proteomes" id="UP000238218"/>
    </source>
</evidence>
<dbReference type="Proteomes" id="UP000238218">
    <property type="component" value="Unassembled WGS sequence"/>
</dbReference>
<feature type="domain" description="Peptidase M61 catalytic" evidence="1">
    <location>
        <begin position="269"/>
        <end position="385"/>
    </location>
</feature>
<evidence type="ECO:0000313" key="3">
    <source>
        <dbReference type="EMBL" id="PSB38746.1"/>
    </source>
</evidence>
<evidence type="ECO:0000259" key="2">
    <source>
        <dbReference type="Pfam" id="PF17899"/>
    </source>
</evidence>
<dbReference type="InterPro" id="IPR027268">
    <property type="entry name" value="Peptidase_M4/M1_CTD_sf"/>
</dbReference>
<dbReference type="RefSeq" id="WP_106220020.1">
    <property type="nucleotide sequence ID" value="NZ_PVWP01000002.1"/>
</dbReference>
<accession>A0ABX5FA99</accession>
<dbReference type="InterPro" id="IPR007963">
    <property type="entry name" value="Peptidase_M61_catalytic"/>
</dbReference>